<keyword evidence="2" id="KW-0030">Aminoacyl-tRNA synthetase</keyword>
<organism evidence="2 3">
    <name type="scientific">Pseudoloma neurophilia</name>
    <dbReference type="NCBI Taxonomy" id="146866"/>
    <lineage>
        <taxon>Eukaryota</taxon>
        <taxon>Fungi</taxon>
        <taxon>Fungi incertae sedis</taxon>
        <taxon>Microsporidia</taxon>
        <taxon>Pseudoloma</taxon>
    </lineage>
</organism>
<dbReference type="InterPro" id="IPR002314">
    <property type="entry name" value="aa-tRNA-synt_IIb"/>
</dbReference>
<keyword evidence="3" id="KW-1185">Reference proteome</keyword>
<proteinExistence type="predicted"/>
<dbReference type="GO" id="GO:0005524">
    <property type="term" value="F:ATP binding"/>
    <property type="evidence" value="ECO:0007669"/>
    <property type="project" value="InterPro"/>
</dbReference>
<name>A0A0R0LR81_9MICR</name>
<dbReference type="AlphaFoldDB" id="A0A0R0LR81"/>
<sequence length="110" mass="12758">GDMNDSAALKYDLEASFPFTKNFRELVSASNCSDYQSRDLEIRYGLTKKQTNDDYGKKEYVHMLNATLCALQRTLCCIVENYQTENGVEVPEVLRKYMPDDCKEFISYKK</sequence>
<evidence type="ECO:0000313" key="2">
    <source>
        <dbReference type="EMBL" id="KRH91974.1"/>
    </source>
</evidence>
<keyword evidence="2" id="KW-0436">Ligase</keyword>
<dbReference type="Gene3D" id="3.30.930.10">
    <property type="entry name" value="Bira Bifunctional Protein, Domain 2"/>
    <property type="match status" value="1"/>
</dbReference>
<feature type="domain" description="Aminoacyl-tRNA synthetase class II (G/ P/ S/T)" evidence="1">
    <location>
        <begin position="5"/>
        <end position="82"/>
    </location>
</feature>
<protein>
    <submittedName>
        <fullName evidence="2">Seryl-trna synthetase</fullName>
    </submittedName>
</protein>
<dbReference type="InterPro" id="IPR045864">
    <property type="entry name" value="aa-tRNA-synth_II/BPL/LPL"/>
</dbReference>
<dbReference type="PANTHER" id="PTHR11778">
    <property type="entry name" value="SERYL-TRNA SYNTHETASE"/>
    <property type="match status" value="1"/>
</dbReference>
<dbReference type="OrthoDB" id="10264585at2759"/>
<gene>
    <name evidence="2" type="ORF">M153_15867000729</name>
</gene>
<dbReference type="PRINTS" id="PR00981">
    <property type="entry name" value="TRNASYNTHSER"/>
</dbReference>
<dbReference type="EMBL" id="LGUB01001338">
    <property type="protein sequence ID" value="KRH91974.1"/>
    <property type="molecule type" value="Genomic_DNA"/>
</dbReference>
<dbReference type="GO" id="GO:0006434">
    <property type="term" value="P:seryl-tRNA aminoacylation"/>
    <property type="evidence" value="ECO:0007669"/>
    <property type="project" value="InterPro"/>
</dbReference>
<comment type="caution">
    <text evidence="2">The sequence shown here is derived from an EMBL/GenBank/DDBJ whole genome shotgun (WGS) entry which is preliminary data.</text>
</comment>
<feature type="non-terminal residue" evidence="2">
    <location>
        <position position="1"/>
    </location>
</feature>
<dbReference type="GO" id="GO:0004828">
    <property type="term" value="F:serine-tRNA ligase activity"/>
    <property type="evidence" value="ECO:0007669"/>
    <property type="project" value="InterPro"/>
</dbReference>
<accession>A0A0R0LR81</accession>
<dbReference type="Proteomes" id="UP000051530">
    <property type="component" value="Unassembled WGS sequence"/>
</dbReference>
<dbReference type="Pfam" id="PF00587">
    <property type="entry name" value="tRNA-synt_2b"/>
    <property type="match status" value="1"/>
</dbReference>
<evidence type="ECO:0000259" key="1">
    <source>
        <dbReference type="Pfam" id="PF00587"/>
    </source>
</evidence>
<dbReference type="InterPro" id="IPR002317">
    <property type="entry name" value="Ser-tRNA-ligase_type_1"/>
</dbReference>
<evidence type="ECO:0000313" key="3">
    <source>
        <dbReference type="Proteomes" id="UP000051530"/>
    </source>
</evidence>
<dbReference type="VEuPathDB" id="MicrosporidiaDB:M153_15867000729"/>
<dbReference type="SUPFAM" id="SSF55681">
    <property type="entry name" value="Class II aaRS and biotin synthetases"/>
    <property type="match status" value="1"/>
</dbReference>
<reference evidence="2 3" key="1">
    <citation type="submission" date="2015-07" db="EMBL/GenBank/DDBJ databases">
        <title>The genome of Pseudoloma neurophilia, a relevant intracellular parasite of the zebrafish.</title>
        <authorList>
            <person name="Ndikumana S."/>
            <person name="Pelin A."/>
            <person name="Sanders J."/>
            <person name="Corradi N."/>
        </authorList>
    </citation>
    <scope>NUCLEOTIDE SEQUENCE [LARGE SCALE GENOMIC DNA]</scope>
    <source>
        <strain evidence="2 3">MK1</strain>
    </source>
</reference>